<name>A0ABW0NJQ9_9BURK</name>
<feature type="transmembrane region" description="Helical" evidence="1">
    <location>
        <begin position="112"/>
        <end position="134"/>
    </location>
</feature>
<keyword evidence="1" id="KW-0812">Transmembrane</keyword>
<proteinExistence type="predicted"/>
<dbReference type="Proteomes" id="UP001596037">
    <property type="component" value="Unassembled WGS sequence"/>
</dbReference>
<gene>
    <name evidence="2" type="ORF">ACFPOE_23910</name>
</gene>
<keyword evidence="1" id="KW-0472">Membrane</keyword>
<keyword evidence="3" id="KW-1185">Reference proteome</keyword>
<evidence type="ECO:0000313" key="3">
    <source>
        <dbReference type="Proteomes" id="UP001596037"/>
    </source>
</evidence>
<accession>A0ABW0NJQ9</accession>
<comment type="caution">
    <text evidence="2">The sequence shown here is derived from an EMBL/GenBank/DDBJ whole genome shotgun (WGS) entry which is preliminary data.</text>
</comment>
<feature type="transmembrane region" description="Helical" evidence="1">
    <location>
        <begin position="54"/>
        <end position="75"/>
    </location>
</feature>
<sequence length="140" mass="15895">MPTSTEDDDRKAFFQNYADYSKAVRAWLVAYGIGGPVLFVTNDKLTERVAKSGYGNEIIALFLVGVGLQIVSAMVNKWASWHIYRGIGDDDYRSRAAYRFWGWINDQTWIDIWADLLALVALVFATWRVLNVFIHVGNAV</sequence>
<dbReference type="RefSeq" id="WP_376852849.1">
    <property type="nucleotide sequence ID" value="NZ_JBHSMF010000015.1"/>
</dbReference>
<dbReference type="EMBL" id="JBHSMF010000015">
    <property type="protein sequence ID" value="MFC5500609.1"/>
    <property type="molecule type" value="Genomic_DNA"/>
</dbReference>
<evidence type="ECO:0000256" key="1">
    <source>
        <dbReference type="SAM" id="Phobius"/>
    </source>
</evidence>
<evidence type="ECO:0008006" key="4">
    <source>
        <dbReference type="Google" id="ProtNLM"/>
    </source>
</evidence>
<keyword evidence="1" id="KW-1133">Transmembrane helix</keyword>
<organism evidence="2 3">
    <name type="scientific">Caenimonas terrae</name>
    <dbReference type="NCBI Taxonomy" id="696074"/>
    <lineage>
        <taxon>Bacteria</taxon>
        <taxon>Pseudomonadati</taxon>
        <taxon>Pseudomonadota</taxon>
        <taxon>Betaproteobacteria</taxon>
        <taxon>Burkholderiales</taxon>
        <taxon>Comamonadaceae</taxon>
        <taxon>Caenimonas</taxon>
    </lineage>
</organism>
<evidence type="ECO:0000313" key="2">
    <source>
        <dbReference type="EMBL" id="MFC5500609.1"/>
    </source>
</evidence>
<reference evidence="3" key="1">
    <citation type="journal article" date="2019" name="Int. J. Syst. Evol. Microbiol.">
        <title>The Global Catalogue of Microorganisms (GCM) 10K type strain sequencing project: providing services to taxonomists for standard genome sequencing and annotation.</title>
        <authorList>
            <consortium name="The Broad Institute Genomics Platform"/>
            <consortium name="The Broad Institute Genome Sequencing Center for Infectious Disease"/>
            <person name="Wu L."/>
            <person name="Ma J."/>
        </authorList>
    </citation>
    <scope>NUCLEOTIDE SEQUENCE [LARGE SCALE GENOMIC DNA]</scope>
    <source>
        <strain evidence="3">CCUG 57401</strain>
    </source>
</reference>
<protein>
    <recommendedName>
        <fullName evidence="4">DUF202 domain-containing protein</fullName>
    </recommendedName>
</protein>
<feature type="transmembrane region" description="Helical" evidence="1">
    <location>
        <begin position="24"/>
        <end position="42"/>
    </location>
</feature>